<gene>
    <name evidence="1" type="ORF">BT62DRAFT_1013041</name>
</gene>
<keyword evidence="2" id="KW-1185">Reference proteome</keyword>
<name>A0A9P7VFS6_9AGAR</name>
<accession>A0A9P7VFS6</accession>
<dbReference type="OrthoDB" id="5286712at2759"/>
<proteinExistence type="predicted"/>
<comment type="caution">
    <text evidence="1">The sequence shown here is derived from an EMBL/GenBank/DDBJ whole genome shotgun (WGS) entry which is preliminary data.</text>
</comment>
<dbReference type="RefSeq" id="XP_043033628.1">
    <property type="nucleotide sequence ID" value="XM_043178010.1"/>
</dbReference>
<protein>
    <submittedName>
        <fullName evidence="1">Uncharacterized protein</fullName>
    </submittedName>
</protein>
<sequence>MPSFSRHHRFQPLPIFLAPDEWTYSYIGLENDVHVIAIADAGFGGVMVLNLDSRITRGGVDCASEEQFGLLQYAVALAADRGVQMNNALGGTETRVNQIGGPVTFVQPLVKDGFYKEVVILAYPALPEEIKPVFRDDMIGVTLDGTSQPLTVTRGILRDGVNMEASVPIYRNIKIPTNTFDHSRDFPLSWIPSSSNHRTWTKVAKFSDPALRQVPAIATFVFQRRTAEPQAVYQRLTELLQSSSLIPFSDCLIELRLGYRTGTSSTASGQLPIVSAMDNLRPSRGRIVESSVLHDLGLELFAELYGDGRFNALQIAAYVDAAYDSEELSSRQTAHPCFRGIIQWLAATGLIQQYTHQPEVHAFSEMVVGPFGVNIDRRTMVQYVYRMGRVSSSGAAHVAPGDPVVDVACFSALAWTDATDGSGRRATAPSGIGYKLIVVPELRAVYRGVVEECWSLLMELSASS</sequence>
<dbReference type="AlphaFoldDB" id="A0A9P7VFS6"/>
<evidence type="ECO:0000313" key="2">
    <source>
        <dbReference type="Proteomes" id="UP000812287"/>
    </source>
</evidence>
<dbReference type="Proteomes" id="UP000812287">
    <property type="component" value="Unassembled WGS sequence"/>
</dbReference>
<dbReference type="EMBL" id="MU250576">
    <property type="protein sequence ID" value="KAG7440128.1"/>
    <property type="molecule type" value="Genomic_DNA"/>
</dbReference>
<reference evidence="1" key="1">
    <citation type="submission" date="2020-11" db="EMBL/GenBank/DDBJ databases">
        <title>Adaptations for nitrogen fixation in a non-lichenized fungal sporocarp promotes dispersal by wood-feeding termites.</title>
        <authorList>
            <consortium name="DOE Joint Genome Institute"/>
            <person name="Koch R.A."/>
            <person name="Yoon G."/>
            <person name="Arayal U."/>
            <person name="Lail K."/>
            <person name="Amirebrahimi M."/>
            <person name="Labutti K."/>
            <person name="Lipzen A."/>
            <person name="Riley R."/>
            <person name="Barry K."/>
            <person name="Henrissat B."/>
            <person name="Grigoriev I.V."/>
            <person name="Herr J.R."/>
            <person name="Aime M.C."/>
        </authorList>
    </citation>
    <scope>NUCLEOTIDE SEQUENCE</scope>
    <source>
        <strain evidence="1">MCA 3950</strain>
    </source>
</reference>
<evidence type="ECO:0000313" key="1">
    <source>
        <dbReference type="EMBL" id="KAG7440128.1"/>
    </source>
</evidence>
<dbReference type="GeneID" id="66100297"/>
<organism evidence="1 2">
    <name type="scientific">Guyanagaster necrorhizus</name>
    <dbReference type="NCBI Taxonomy" id="856835"/>
    <lineage>
        <taxon>Eukaryota</taxon>
        <taxon>Fungi</taxon>
        <taxon>Dikarya</taxon>
        <taxon>Basidiomycota</taxon>
        <taxon>Agaricomycotina</taxon>
        <taxon>Agaricomycetes</taxon>
        <taxon>Agaricomycetidae</taxon>
        <taxon>Agaricales</taxon>
        <taxon>Marasmiineae</taxon>
        <taxon>Physalacriaceae</taxon>
        <taxon>Guyanagaster</taxon>
    </lineage>
</organism>